<keyword evidence="3" id="KW-1185">Reference proteome</keyword>
<gene>
    <name evidence="2" type="ORF">K444DRAFT_628954</name>
</gene>
<dbReference type="AlphaFoldDB" id="A0A2J6TD23"/>
<name>A0A2J6TD23_9HELO</name>
<dbReference type="RefSeq" id="XP_024737831.1">
    <property type="nucleotide sequence ID" value="XM_024882982.1"/>
</dbReference>
<feature type="coiled-coil region" evidence="1">
    <location>
        <begin position="132"/>
        <end position="166"/>
    </location>
</feature>
<dbReference type="Proteomes" id="UP000235371">
    <property type="component" value="Unassembled WGS sequence"/>
</dbReference>
<dbReference type="InParanoid" id="A0A2J6TD23"/>
<protein>
    <submittedName>
        <fullName evidence="2">Uncharacterized protein</fullName>
    </submittedName>
</protein>
<organism evidence="2 3">
    <name type="scientific">Hyaloscypha bicolor E</name>
    <dbReference type="NCBI Taxonomy" id="1095630"/>
    <lineage>
        <taxon>Eukaryota</taxon>
        <taxon>Fungi</taxon>
        <taxon>Dikarya</taxon>
        <taxon>Ascomycota</taxon>
        <taxon>Pezizomycotina</taxon>
        <taxon>Leotiomycetes</taxon>
        <taxon>Helotiales</taxon>
        <taxon>Hyaloscyphaceae</taxon>
        <taxon>Hyaloscypha</taxon>
        <taxon>Hyaloscypha bicolor</taxon>
    </lineage>
</organism>
<dbReference type="GeneID" id="36591059"/>
<reference evidence="2 3" key="1">
    <citation type="submission" date="2016-04" db="EMBL/GenBank/DDBJ databases">
        <title>A degradative enzymes factory behind the ericoid mycorrhizal symbiosis.</title>
        <authorList>
            <consortium name="DOE Joint Genome Institute"/>
            <person name="Martino E."/>
            <person name="Morin E."/>
            <person name="Grelet G."/>
            <person name="Kuo A."/>
            <person name="Kohler A."/>
            <person name="Daghino S."/>
            <person name="Barry K."/>
            <person name="Choi C."/>
            <person name="Cichocki N."/>
            <person name="Clum A."/>
            <person name="Copeland A."/>
            <person name="Hainaut M."/>
            <person name="Haridas S."/>
            <person name="Labutti K."/>
            <person name="Lindquist E."/>
            <person name="Lipzen A."/>
            <person name="Khouja H.-R."/>
            <person name="Murat C."/>
            <person name="Ohm R."/>
            <person name="Olson A."/>
            <person name="Spatafora J."/>
            <person name="Veneault-Fourrey C."/>
            <person name="Henrissat B."/>
            <person name="Grigoriev I."/>
            <person name="Martin F."/>
            <person name="Perotto S."/>
        </authorList>
    </citation>
    <scope>NUCLEOTIDE SEQUENCE [LARGE SCALE GENOMIC DNA]</scope>
    <source>
        <strain evidence="2 3">E</strain>
    </source>
</reference>
<keyword evidence="1" id="KW-0175">Coiled coil</keyword>
<evidence type="ECO:0000256" key="1">
    <source>
        <dbReference type="SAM" id="Coils"/>
    </source>
</evidence>
<dbReference type="EMBL" id="KZ613787">
    <property type="protein sequence ID" value="PMD60927.1"/>
    <property type="molecule type" value="Genomic_DNA"/>
</dbReference>
<evidence type="ECO:0000313" key="3">
    <source>
        <dbReference type="Proteomes" id="UP000235371"/>
    </source>
</evidence>
<proteinExistence type="predicted"/>
<accession>A0A2J6TD23</accession>
<evidence type="ECO:0000313" key="2">
    <source>
        <dbReference type="EMBL" id="PMD60927.1"/>
    </source>
</evidence>
<sequence length="462" mass="53130">MASTCATNATNQQERIAFLKKQIDEEEHKILLALQAETRRAHEDYKNTFDKLMKSTNGQILNRLQIFPTIVTHLSQSIANRNVNDYVFASNSAIKGLLMTSLQTVMMGIEDLYDQGEMFLSGDELEKFGFSKKEKDAELERHRLEIQAMVDKIVFLEAQLADVEEKSRKKNVSEKNSSVKKPIAANLAELREDCEAAVIKLEGHIIYLLRNQFNFMFFQFERLVDFDSPLMKPFRDAHGDSNSTVTKMHLIFNKLPENIDASRRTQLVKELTAGVSQLRQTYDNGHKIFLECTGCAITALDPNLPSYSKKENLERRAQGMKALIFDFEEFDCRVAWAHAEMQRYRDEISKLDNQPWDEEILADAAKDADEHKEKLVQELITLRRGRCSVIDCDCIEREKRLNAVMSGVGTQMRNKYDREMVEELLAGSEPWKEEMEEFEERRVASCPRCQEERAQASGASTV</sequence>
<dbReference type="OrthoDB" id="3532624at2759"/>